<evidence type="ECO:0000313" key="2">
    <source>
        <dbReference type="Proteomes" id="UP000316778"/>
    </source>
</evidence>
<dbReference type="Gene3D" id="1.25.40.390">
    <property type="match status" value="1"/>
</dbReference>
<dbReference type="OrthoDB" id="9766256at2"/>
<evidence type="ECO:0000313" key="1">
    <source>
        <dbReference type="EMBL" id="TWI92344.1"/>
    </source>
</evidence>
<accession>A0A562TGH6</accession>
<proteinExistence type="predicted"/>
<reference evidence="1 2" key="1">
    <citation type="journal article" date="2013" name="Stand. Genomic Sci.">
        <title>Genomic Encyclopedia of Type Strains, Phase I: The one thousand microbial genomes (KMG-I) project.</title>
        <authorList>
            <person name="Kyrpides N.C."/>
            <person name="Woyke T."/>
            <person name="Eisen J.A."/>
            <person name="Garrity G."/>
            <person name="Lilburn T.G."/>
            <person name="Beck B.J."/>
            <person name="Whitman W.B."/>
            <person name="Hugenholtz P."/>
            <person name="Klenk H.P."/>
        </authorList>
    </citation>
    <scope>NUCLEOTIDE SEQUENCE [LARGE SCALE GENOMIC DNA]</scope>
    <source>
        <strain evidence="1 2">DSM 13484</strain>
    </source>
</reference>
<dbReference type="InterPro" id="IPR011990">
    <property type="entry name" value="TPR-like_helical_dom_sf"/>
</dbReference>
<dbReference type="PROSITE" id="PS51257">
    <property type="entry name" value="PROKAR_LIPOPROTEIN"/>
    <property type="match status" value="1"/>
</dbReference>
<dbReference type="EMBL" id="VLLG01000002">
    <property type="protein sequence ID" value="TWI92344.1"/>
    <property type="molecule type" value="Genomic_DNA"/>
</dbReference>
<gene>
    <name evidence="1" type="ORF">LX66_1730</name>
</gene>
<keyword evidence="2" id="KW-1185">Reference proteome</keyword>
<dbReference type="RefSeq" id="WP_145711794.1">
    <property type="nucleotide sequence ID" value="NZ_BAAAFY010000001.1"/>
</dbReference>
<protein>
    <submittedName>
        <fullName evidence="1">SusD-like starch-binding protein associating with outer membrane</fullName>
    </submittedName>
</protein>
<dbReference type="Pfam" id="PF12771">
    <property type="entry name" value="SusD-like_2"/>
    <property type="match status" value="1"/>
</dbReference>
<name>A0A562TGH6_CHIJA</name>
<dbReference type="InterPro" id="IPR041662">
    <property type="entry name" value="SusD-like_2"/>
</dbReference>
<dbReference type="AlphaFoldDB" id="A0A562TGH6"/>
<dbReference type="Proteomes" id="UP000316778">
    <property type="component" value="Unassembled WGS sequence"/>
</dbReference>
<sequence length="524" mass="59248">MKRLLINTTILVLLAGTFSACKRQLEENYLNPELTTTGSMSKLFTGMFINKRIHPSYWDYYTFIMPTTAAYSQMTALAPLTQMYVPSLDYTGGRWTDFYNGSLGTDYNYSGPGILNSYREMQTSYNALTPAQQQLQEVFLKVAEVVLYDQTSQMVDLWGDIPFFNASSLNTDRIVEPAPFDDAKTIYDTLITNLKALNTYFATATLDPSISSELTAADPIFRGDLSKWQRYANSLRLRLLMRISNTDEGTAQAAVTEMLADPATYPLISDNSDNAALWMSNPTLRSDMRDALSGSPFAPSFLLDTLMLTNDDPRTEVYWDPNADNGWKSFPYNGTSAQYDARGFATYDSATFFYNYNVPGVLFTAAEASFLKAEAYERWSLGAAQTEYENGINQSIAFYYDIYHRRVARDGSGDWAELTDPTAEEINDYLAKPAIAYTGTTTQKLAKIYTQKWEHFFILQAGQAWAEYRRTGYPALQFATSSYSGGQRPPVRLVYPTIETLYNPNYSAVQAQDTRDTRIFWDQN</sequence>
<organism evidence="1 2">
    <name type="scientific">Chitinophaga japonensis</name>
    <name type="common">Flexibacter japonensis</name>
    <dbReference type="NCBI Taxonomy" id="104662"/>
    <lineage>
        <taxon>Bacteria</taxon>
        <taxon>Pseudomonadati</taxon>
        <taxon>Bacteroidota</taxon>
        <taxon>Chitinophagia</taxon>
        <taxon>Chitinophagales</taxon>
        <taxon>Chitinophagaceae</taxon>
        <taxon>Chitinophaga</taxon>
    </lineage>
</organism>
<dbReference type="SUPFAM" id="SSF48452">
    <property type="entry name" value="TPR-like"/>
    <property type="match status" value="1"/>
</dbReference>
<comment type="caution">
    <text evidence="1">The sequence shown here is derived from an EMBL/GenBank/DDBJ whole genome shotgun (WGS) entry which is preliminary data.</text>
</comment>